<dbReference type="RefSeq" id="WP_054660734.1">
    <property type="nucleotide sequence ID" value="NZ_BAZI01000499.1"/>
</dbReference>
<dbReference type="InterPro" id="IPR021649">
    <property type="entry name" value="DUF3247"/>
</dbReference>
<accession>A0A0R0AA24</accession>
<dbReference type="Pfam" id="PF11607">
    <property type="entry name" value="DUF3247"/>
    <property type="match status" value="1"/>
</dbReference>
<evidence type="ECO:0000313" key="2">
    <source>
        <dbReference type="Proteomes" id="UP000050836"/>
    </source>
</evidence>
<name>A0A0R0AA24_9GAMM</name>
<dbReference type="Proteomes" id="UP000050836">
    <property type="component" value="Unassembled WGS sequence"/>
</dbReference>
<dbReference type="OrthoDB" id="5958099at2"/>
<dbReference type="AlphaFoldDB" id="A0A0R0AA24"/>
<evidence type="ECO:0000313" key="1">
    <source>
        <dbReference type="EMBL" id="KRG41369.1"/>
    </source>
</evidence>
<sequence length="97" mass="10845">MALYAPHVYSDPMRIALLETLLGELGDRTRVVLVLQDGIQLAGTVTTRPALQHFVDHNDQPGVNATVRLDDLGRFSQQHVVWLDSIREVRRMPGESA</sequence>
<proteinExistence type="predicted"/>
<reference evidence="1 2" key="1">
    <citation type="submission" date="2015-10" db="EMBL/GenBank/DDBJ databases">
        <title>Genome sequencing and analysis of members of genus Stenotrophomonas.</title>
        <authorList>
            <person name="Patil P.P."/>
            <person name="Midha S."/>
            <person name="Patil P.B."/>
        </authorList>
    </citation>
    <scope>NUCLEOTIDE SEQUENCE [LARGE SCALE GENOMIC DNA]</scope>
    <source>
        <strain evidence="1 2">JCM 9942</strain>
    </source>
</reference>
<comment type="caution">
    <text evidence="1">The sequence shown here is derived from an EMBL/GenBank/DDBJ whole genome shotgun (WGS) entry which is preliminary data.</text>
</comment>
<keyword evidence="2" id="KW-1185">Reference proteome</keyword>
<protein>
    <recommendedName>
        <fullName evidence="3">DUF3247 domain-containing protein</fullName>
    </recommendedName>
</protein>
<dbReference type="Gene3D" id="2.30.30.720">
    <property type="entry name" value="Protein of unknown function (DUF3247)"/>
    <property type="match status" value="1"/>
</dbReference>
<dbReference type="EMBL" id="LLXS01000027">
    <property type="protein sequence ID" value="KRG41369.1"/>
    <property type="molecule type" value="Genomic_DNA"/>
</dbReference>
<gene>
    <name evidence="1" type="ORF">ARC78_11345</name>
</gene>
<evidence type="ECO:0008006" key="3">
    <source>
        <dbReference type="Google" id="ProtNLM"/>
    </source>
</evidence>
<organism evidence="1 2">
    <name type="scientific">Stenotrophomonas pictorum JCM 9942</name>
    <dbReference type="NCBI Taxonomy" id="1236960"/>
    <lineage>
        <taxon>Bacteria</taxon>
        <taxon>Pseudomonadati</taxon>
        <taxon>Pseudomonadota</taxon>
        <taxon>Gammaproteobacteria</taxon>
        <taxon>Lysobacterales</taxon>
        <taxon>Lysobacteraceae</taxon>
        <taxon>Stenotrophomonas</taxon>
    </lineage>
</organism>